<evidence type="ECO:0000256" key="1">
    <source>
        <dbReference type="PROSITE-ProRule" id="PRU00325"/>
    </source>
</evidence>
<dbReference type="Proteomes" id="UP000240971">
    <property type="component" value="Unassembled WGS sequence"/>
</dbReference>
<evidence type="ECO:0000313" key="4">
    <source>
        <dbReference type="Proteomes" id="UP000240971"/>
    </source>
</evidence>
<accession>A0A2P8HVR2</accession>
<comment type="caution">
    <text evidence="3">The sequence shown here is derived from an EMBL/GenBank/DDBJ whole genome shotgun (WGS) entry which is preliminary data.</text>
</comment>
<dbReference type="EMBL" id="PYAW01000001">
    <property type="protein sequence ID" value="PSL50317.1"/>
    <property type="molecule type" value="Genomic_DNA"/>
</dbReference>
<dbReference type="InterPro" id="IPR007527">
    <property type="entry name" value="Znf_SWIM"/>
</dbReference>
<proteinExistence type="predicted"/>
<protein>
    <submittedName>
        <fullName evidence="3">SWIM zinc finger protein</fullName>
    </submittedName>
</protein>
<organism evidence="3 4">
    <name type="scientific">Chitinophaga niastensis</name>
    <dbReference type="NCBI Taxonomy" id="536980"/>
    <lineage>
        <taxon>Bacteria</taxon>
        <taxon>Pseudomonadati</taxon>
        <taxon>Bacteroidota</taxon>
        <taxon>Chitinophagia</taxon>
        <taxon>Chitinophagales</taxon>
        <taxon>Chitinophagaceae</taxon>
        <taxon>Chitinophaga</taxon>
    </lineage>
</organism>
<dbReference type="GO" id="GO:0008270">
    <property type="term" value="F:zinc ion binding"/>
    <property type="evidence" value="ECO:0007669"/>
    <property type="project" value="UniProtKB-KW"/>
</dbReference>
<dbReference type="RefSeq" id="WP_106527470.1">
    <property type="nucleotide sequence ID" value="NZ_PYAW01000001.1"/>
</dbReference>
<reference evidence="3 4" key="1">
    <citation type="submission" date="2018-03" db="EMBL/GenBank/DDBJ databases">
        <title>Genomic Encyclopedia of Archaeal and Bacterial Type Strains, Phase II (KMG-II): from individual species to whole genera.</title>
        <authorList>
            <person name="Goeker M."/>
        </authorList>
    </citation>
    <scope>NUCLEOTIDE SEQUENCE [LARGE SCALE GENOMIC DNA]</scope>
    <source>
        <strain evidence="3 4">DSM 24859</strain>
    </source>
</reference>
<feature type="domain" description="SWIM-type" evidence="2">
    <location>
        <begin position="51"/>
        <end position="86"/>
    </location>
</feature>
<keyword evidence="1" id="KW-0479">Metal-binding</keyword>
<name>A0A2P8HVR2_CHINA</name>
<dbReference type="AlphaFoldDB" id="A0A2P8HVR2"/>
<dbReference type="PROSITE" id="PS50966">
    <property type="entry name" value="ZF_SWIM"/>
    <property type="match status" value="1"/>
</dbReference>
<dbReference type="Pfam" id="PF04434">
    <property type="entry name" value="SWIM"/>
    <property type="match status" value="1"/>
</dbReference>
<keyword evidence="1" id="KW-0862">Zinc</keyword>
<keyword evidence="1" id="KW-0863">Zinc-finger</keyword>
<dbReference type="OrthoDB" id="9760715at2"/>
<evidence type="ECO:0000313" key="3">
    <source>
        <dbReference type="EMBL" id="PSL50317.1"/>
    </source>
</evidence>
<keyword evidence="4" id="KW-1185">Reference proteome</keyword>
<gene>
    <name evidence="3" type="ORF">CLV51_1011661</name>
</gene>
<sequence length="125" mass="14537">MLTLRKFELQISDTIVYRGREYYENGAVVDLEETGKDFWRAEVMGTEPYAVEVEIFKKDNIKSYSCDCPYDGDICKHVVAVLFLLREKIANTAVRKKVVPKADFGKLIQKISLEEYQEFIFDPLL</sequence>
<evidence type="ECO:0000259" key="2">
    <source>
        <dbReference type="PROSITE" id="PS50966"/>
    </source>
</evidence>